<organism evidence="2 3">
    <name type="scientific">Hoeflea algicola</name>
    <dbReference type="NCBI Taxonomy" id="2983763"/>
    <lineage>
        <taxon>Bacteria</taxon>
        <taxon>Pseudomonadati</taxon>
        <taxon>Pseudomonadota</taxon>
        <taxon>Alphaproteobacteria</taxon>
        <taxon>Hyphomicrobiales</taxon>
        <taxon>Rhizobiaceae</taxon>
        <taxon>Hoeflea</taxon>
    </lineage>
</organism>
<name>A0ABT3ZBZ1_9HYPH</name>
<sequence length="386" mass="42563">MASIDRKIQRAAAVKQTKKTRAENNRVTKEKVAAARAPRENEEPLSPDVQARLAEIVERVVSLHRKSTGQVFELGECLAEAKSVQPEKRFGRWLKEHCGYTVRSAWNFISVHERLADHRKRLEKHAVASTALIELAKAEPDQIESVLDLYDEGKSLKPAEIKALIGGKKDEAAEDIDLTQVGGRAGLQKMAAAKLKSSIAEFHRLTAAVLAGLEEAVAHHESGKRIVMRTLAADLEINARHASDLFKDVVAPLVPVERMPKANLEHERLVVETGWGAVQHSLYRLGGAGSWPHRDEMEKWVIEVAHPALRFAVHGEPYVVSPKPATAPVLDVAKADNDVTKNDQIVVDKETDADETTPSISYAELDATLDNLMAVNKAPAEVRMSR</sequence>
<dbReference type="RefSeq" id="WP_267654813.1">
    <property type="nucleotide sequence ID" value="NZ_JAOVZR010000001.1"/>
</dbReference>
<accession>A0ABT3ZBZ1</accession>
<dbReference type="EMBL" id="JAOVZR010000001">
    <property type="protein sequence ID" value="MCY0149321.1"/>
    <property type="molecule type" value="Genomic_DNA"/>
</dbReference>
<evidence type="ECO:0000256" key="1">
    <source>
        <dbReference type="SAM" id="MobiDB-lite"/>
    </source>
</evidence>
<feature type="region of interest" description="Disordered" evidence="1">
    <location>
        <begin position="1"/>
        <end position="46"/>
    </location>
</feature>
<gene>
    <name evidence="2" type="ORF">OEG84_16785</name>
</gene>
<keyword evidence="3" id="KW-1185">Reference proteome</keyword>
<reference evidence="2" key="1">
    <citation type="submission" date="2022-10" db="EMBL/GenBank/DDBJ databases">
        <title>Hoeflea sp. G2-23, isolated from marine algae.</title>
        <authorList>
            <person name="Kristyanto S."/>
            <person name="Kim J.M."/>
            <person name="Jeon C.O."/>
        </authorList>
    </citation>
    <scope>NUCLEOTIDE SEQUENCE</scope>
    <source>
        <strain evidence="2">G2-23</strain>
    </source>
</reference>
<evidence type="ECO:0000313" key="3">
    <source>
        <dbReference type="Proteomes" id="UP001073227"/>
    </source>
</evidence>
<proteinExistence type="predicted"/>
<protein>
    <submittedName>
        <fullName evidence="2">DUF3102 domain-containing protein</fullName>
    </submittedName>
</protein>
<comment type="caution">
    <text evidence="2">The sequence shown here is derived from an EMBL/GenBank/DDBJ whole genome shotgun (WGS) entry which is preliminary data.</text>
</comment>
<feature type="compositionally biased region" description="Basic and acidic residues" evidence="1">
    <location>
        <begin position="20"/>
        <end position="42"/>
    </location>
</feature>
<dbReference type="Proteomes" id="UP001073227">
    <property type="component" value="Unassembled WGS sequence"/>
</dbReference>
<evidence type="ECO:0000313" key="2">
    <source>
        <dbReference type="EMBL" id="MCY0149321.1"/>
    </source>
</evidence>